<dbReference type="Proteomes" id="UP000600865">
    <property type="component" value="Unassembled WGS sequence"/>
</dbReference>
<dbReference type="InterPro" id="IPR003018">
    <property type="entry name" value="GAF"/>
</dbReference>
<dbReference type="EMBL" id="BMYV01000003">
    <property type="protein sequence ID" value="GGX74545.1"/>
    <property type="molecule type" value="Genomic_DNA"/>
</dbReference>
<evidence type="ECO:0000313" key="16">
    <source>
        <dbReference type="Proteomes" id="UP000600865"/>
    </source>
</evidence>
<keyword evidence="9" id="KW-0808">Transferase</keyword>
<dbReference type="InterPro" id="IPR036637">
    <property type="entry name" value="Phosphohistidine_dom_sf"/>
</dbReference>
<evidence type="ECO:0000313" key="15">
    <source>
        <dbReference type="EMBL" id="GGX74545.1"/>
    </source>
</evidence>
<evidence type="ECO:0000256" key="8">
    <source>
        <dbReference type="ARBA" id="ARBA00022597"/>
    </source>
</evidence>
<name>A0A918NKB0_9PROT</name>
<comment type="similarity">
    <text evidence="4">Belongs to the PEP-utilizing enzyme family.</text>
</comment>
<evidence type="ECO:0000256" key="9">
    <source>
        <dbReference type="ARBA" id="ARBA00022679"/>
    </source>
</evidence>
<evidence type="ECO:0000256" key="11">
    <source>
        <dbReference type="ARBA" id="ARBA00022723"/>
    </source>
</evidence>
<dbReference type="Gene3D" id="3.50.30.10">
    <property type="entry name" value="Phosphohistidine domain"/>
    <property type="match status" value="1"/>
</dbReference>
<dbReference type="SMART" id="SM00065">
    <property type="entry name" value="GAF"/>
    <property type="match status" value="1"/>
</dbReference>
<evidence type="ECO:0000256" key="12">
    <source>
        <dbReference type="ARBA" id="ARBA00022777"/>
    </source>
</evidence>
<dbReference type="GO" id="GO:0009401">
    <property type="term" value="P:phosphoenolpyruvate-dependent sugar phosphotransferase system"/>
    <property type="evidence" value="ECO:0007669"/>
    <property type="project" value="UniProtKB-KW"/>
</dbReference>
<keyword evidence="6" id="KW-0813">Transport</keyword>
<evidence type="ECO:0000256" key="2">
    <source>
        <dbReference type="ARBA" id="ARBA00001946"/>
    </source>
</evidence>
<keyword evidence="8" id="KW-0762">Sugar transport</keyword>
<feature type="domain" description="GAF" evidence="14">
    <location>
        <begin position="27"/>
        <end position="173"/>
    </location>
</feature>
<evidence type="ECO:0000256" key="13">
    <source>
        <dbReference type="ARBA" id="ARBA00022842"/>
    </source>
</evidence>
<dbReference type="PANTHER" id="PTHR46244:SF6">
    <property type="entry name" value="PHOSPHOENOLPYRUVATE-PROTEIN PHOSPHOTRANSFERASE"/>
    <property type="match status" value="1"/>
</dbReference>
<dbReference type="PRINTS" id="PR01736">
    <property type="entry name" value="PHPHTRNFRASE"/>
</dbReference>
<dbReference type="PANTHER" id="PTHR46244">
    <property type="entry name" value="PHOSPHOENOLPYRUVATE-PROTEIN PHOSPHOTRANSFERASE"/>
    <property type="match status" value="1"/>
</dbReference>
<dbReference type="SUPFAM" id="SSF55781">
    <property type="entry name" value="GAF domain-like"/>
    <property type="match status" value="1"/>
</dbReference>
<accession>A0A918NKB0</accession>
<evidence type="ECO:0000259" key="14">
    <source>
        <dbReference type="SMART" id="SM00065"/>
    </source>
</evidence>
<dbReference type="Gene3D" id="3.30.450.40">
    <property type="match status" value="1"/>
</dbReference>
<dbReference type="Pfam" id="PF02896">
    <property type="entry name" value="PEP-utilizers_C"/>
    <property type="match status" value="1"/>
</dbReference>
<reference evidence="15 16" key="1">
    <citation type="journal article" date="2014" name="Int. J. Syst. Evol. Microbiol.">
        <title>Complete genome sequence of Corynebacterium casei LMG S-19264T (=DSM 44701T), isolated from a smear-ripened cheese.</title>
        <authorList>
            <consortium name="US DOE Joint Genome Institute (JGI-PGF)"/>
            <person name="Walter F."/>
            <person name="Albersmeier A."/>
            <person name="Kalinowski J."/>
            <person name="Ruckert C."/>
        </authorList>
    </citation>
    <scope>NUCLEOTIDE SEQUENCE [LARGE SCALE GENOMIC DNA]</scope>
    <source>
        <strain evidence="15 16">KCTC 23968</strain>
    </source>
</reference>
<dbReference type="NCBIfam" id="TIGR01417">
    <property type="entry name" value="PTS_I_fam"/>
    <property type="match status" value="1"/>
</dbReference>
<dbReference type="SUPFAM" id="SSF52009">
    <property type="entry name" value="Phosphohistidine domain"/>
    <property type="match status" value="1"/>
</dbReference>
<dbReference type="AlphaFoldDB" id="A0A918NKB0"/>
<dbReference type="GO" id="GO:0005737">
    <property type="term" value="C:cytoplasm"/>
    <property type="evidence" value="ECO:0007669"/>
    <property type="project" value="UniProtKB-SubCell"/>
</dbReference>
<keyword evidence="12" id="KW-0418">Kinase</keyword>
<dbReference type="InterPro" id="IPR008731">
    <property type="entry name" value="PTS_EIN"/>
</dbReference>
<evidence type="ECO:0000256" key="10">
    <source>
        <dbReference type="ARBA" id="ARBA00022683"/>
    </source>
</evidence>
<dbReference type="Gene3D" id="1.10.274.10">
    <property type="entry name" value="PtsI, HPr-binding domain"/>
    <property type="match status" value="1"/>
</dbReference>
<dbReference type="Pfam" id="PF00391">
    <property type="entry name" value="PEP-utilizers"/>
    <property type="match status" value="1"/>
</dbReference>
<dbReference type="InterPro" id="IPR006318">
    <property type="entry name" value="PTS_EI-like"/>
</dbReference>
<organism evidence="15 16">
    <name type="scientific">Litorimonas cladophorae</name>
    <dbReference type="NCBI Taxonomy" id="1220491"/>
    <lineage>
        <taxon>Bacteria</taxon>
        <taxon>Pseudomonadati</taxon>
        <taxon>Pseudomonadota</taxon>
        <taxon>Alphaproteobacteria</taxon>
        <taxon>Maricaulales</taxon>
        <taxon>Robiginitomaculaceae</taxon>
    </lineage>
</organism>
<dbReference type="InterPro" id="IPR050499">
    <property type="entry name" value="PEP-utilizing_PTS_enzyme"/>
</dbReference>
<evidence type="ECO:0000256" key="6">
    <source>
        <dbReference type="ARBA" id="ARBA00022448"/>
    </source>
</evidence>
<protein>
    <recommendedName>
        <fullName evidence="5">phosphoenolpyruvate--protein phosphotransferase</fullName>
        <ecNumber evidence="5">2.7.3.9</ecNumber>
    </recommendedName>
</protein>
<comment type="subcellular location">
    <subcellularLocation>
        <location evidence="3">Cytoplasm</location>
    </subcellularLocation>
</comment>
<comment type="cofactor">
    <cofactor evidence="2">
        <name>Mg(2+)</name>
        <dbReference type="ChEBI" id="CHEBI:18420"/>
    </cofactor>
</comment>
<keyword evidence="7" id="KW-0963">Cytoplasm</keyword>
<evidence type="ECO:0000256" key="3">
    <source>
        <dbReference type="ARBA" id="ARBA00004496"/>
    </source>
</evidence>
<proteinExistence type="inferred from homology"/>
<dbReference type="GO" id="GO:0046872">
    <property type="term" value="F:metal ion binding"/>
    <property type="evidence" value="ECO:0007669"/>
    <property type="project" value="UniProtKB-KW"/>
</dbReference>
<evidence type="ECO:0000256" key="4">
    <source>
        <dbReference type="ARBA" id="ARBA00007837"/>
    </source>
</evidence>
<comment type="catalytic activity">
    <reaction evidence="1">
        <text>L-histidyl-[protein] + phosphoenolpyruvate = N(pros)-phospho-L-histidyl-[protein] + pyruvate</text>
        <dbReference type="Rhea" id="RHEA:23880"/>
        <dbReference type="Rhea" id="RHEA-COMP:9745"/>
        <dbReference type="Rhea" id="RHEA-COMP:9746"/>
        <dbReference type="ChEBI" id="CHEBI:15361"/>
        <dbReference type="ChEBI" id="CHEBI:29979"/>
        <dbReference type="ChEBI" id="CHEBI:58702"/>
        <dbReference type="ChEBI" id="CHEBI:64837"/>
        <dbReference type="EC" id="2.7.3.9"/>
    </reaction>
</comment>
<dbReference type="SUPFAM" id="SSF51621">
    <property type="entry name" value="Phosphoenolpyruvate/pyruvate domain"/>
    <property type="match status" value="1"/>
</dbReference>
<dbReference type="InterPro" id="IPR015813">
    <property type="entry name" value="Pyrv/PenolPyrv_kinase-like_dom"/>
</dbReference>
<sequence length="761" mass="82512">MNVDPNITAKPPKLMRAIRGVMGGTESVQERLNAFVAAIQSSMAVKVASIYLLRPGSELELSATEGLNKSAVHKTRMKPGEGLVGHVALTARPLNLADAPTHPLFSYRPETGEDPFKSFLGVPILRGGRTLGVLVVQSNRVRTFTEAEVEDLLTVAMVLAEIIIDDERVGGKKGALKGISLAPTKPETVQGKAFAGGLIRGSAHLHLPPVAPANLLAENIPVEQHRLEEGITILRASVDAMVSGEAASLSRASKEIYETYRMFAYDRKWVGRLREAVSSGLTSEAAVERVRNEHRARLMKARDPYLRARLHDLEDLANRLIRALSGEKLGPGNKKLADDAILFARELGPAELLDYDRKKLRGIVLEEGSATSHAAIICRALGIPLVGRADGILDIIETGDPVLVDGEAGVVHVRPLPSILDSFNLRMNVKGELTRAYDALKFQPTVTKDGHAVALQLNAGLLVDLPQLDQAGADGIGLFRTEFQFMVSDFMPKLKEQTALYRQAIEAAGTRPVTFRTLDLGGDKILPYIDPVPEENPAIGWRAIRIALDRPGLMRYQLRALVAAGAGKHLRVMFPMVTTVDEMMQARALFDREIERAASLDLDLPAKVEVGVMLETPSLAWQVSAVCDHADFVSVGANDLMQFFFAADRDNARVSDRYDPLHPAALSVLKFISDRCKANDTPVSVCGEIAGRPLEAVALTALGYRTLSMPVTGIGPVKAALLKLDADDLAKVLIPQMSIESRSSSLRGVIQDYCAQNAIPI</sequence>
<dbReference type="InterPro" id="IPR029016">
    <property type="entry name" value="GAF-like_dom_sf"/>
</dbReference>
<dbReference type="SUPFAM" id="SSF47831">
    <property type="entry name" value="Enzyme I of the PEP:sugar phosphotransferase system HPr-binding (sub)domain"/>
    <property type="match status" value="1"/>
</dbReference>
<dbReference type="InterPro" id="IPR036618">
    <property type="entry name" value="PtsI_HPr-bd_sf"/>
</dbReference>
<dbReference type="GO" id="GO:0008965">
    <property type="term" value="F:phosphoenolpyruvate-protein phosphotransferase activity"/>
    <property type="evidence" value="ECO:0007669"/>
    <property type="project" value="UniProtKB-EC"/>
</dbReference>
<dbReference type="InterPro" id="IPR008279">
    <property type="entry name" value="PEP-util_enz_mobile_dom"/>
</dbReference>
<comment type="caution">
    <text evidence="15">The sequence shown here is derived from an EMBL/GenBank/DDBJ whole genome shotgun (WGS) entry which is preliminary data.</text>
</comment>
<dbReference type="EC" id="2.7.3.9" evidence="5"/>
<evidence type="ECO:0000256" key="7">
    <source>
        <dbReference type="ARBA" id="ARBA00022490"/>
    </source>
</evidence>
<dbReference type="Gene3D" id="3.20.20.60">
    <property type="entry name" value="Phosphoenolpyruvate-binding domains"/>
    <property type="match status" value="1"/>
</dbReference>
<dbReference type="InterPro" id="IPR040442">
    <property type="entry name" value="Pyrv_kinase-like_dom_sf"/>
</dbReference>
<keyword evidence="10" id="KW-0598">Phosphotransferase system</keyword>
<evidence type="ECO:0000256" key="1">
    <source>
        <dbReference type="ARBA" id="ARBA00000683"/>
    </source>
</evidence>
<dbReference type="InterPro" id="IPR000121">
    <property type="entry name" value="PEP_util_C"/>
</dbReference>
<keyword evidence="13" id="KW-0460">Magnesium</keyword>
<keyword evidence="16" id="KW-1185">Reference proteome</keyword>
<evidence type="ECO:0000256" key="5">
    <source>
        <dbReference type="ARBA" id="ARBA00012232"/>
    </source>
</evidence>
<dbReference type="Pfam" id="PF01590">
    <property type="entry name" value="GAF"/>
    <property type="match status" value="1"/>
</dbReference>
<dbReference type="Pfam" id="PF05524">
    <property type="entry name" value="PEP-utilisers_N"/>
    <property type="match status" value="1"/>
</dbReference>
<keyword evidence="11" id="KW-0479">Metal-binding</keyword>
<gene>
    <name evidence="15" type="primary">ptsP</name>
    <name evidence="15" type="ORF">GCM10011309_25860</name>
</gene>
<dbReference type="GO" id="GO:0016301">
    <property type="term" value="F:kinase activity"/>
    <property type="evidence" value="ECO:0007669"/>
    <property type="project" value="UniProtKB-KW"/>
</dbReference>